<proteinExistence type="inferred from homology"/>
<evidence type="ECO:0000256" key="2">
    <source>
        <dbReference type="ARBA" id="ARBA00022723"/>
    </source>
</evidence>
<dbReference type="Pfam" id="PF14226">
    <property type="entry name" value="DIOX_N"/>
    <property type="match status" value="1"/>
</dbReference>
<dbReference type="InterPro" id="IPR050295">
    <property type="entry name" value="Plant_2OG-oxidoreductases"/>
</dbReference>
<gene>
    <name evidence="7" type="ORF">C1H46_023232</name>
</gene>
<evidence type="ECO:0000259" key="6">
    <source>
        <dbReference type="PROSITE" id="PS51471"/>
    </source>
</evidence>
<evidence type="ECO:0000256" key="5">
    <source>
        <dbReference type="RuleBase" id="RU003682"/>
    </source>
</evidence>
<evidence type="ECO:0000256" key="3">
    <source>
        <dbReference type="ARBA" id="ARBA00022896"/>
    </source>
</evidence>
<dbReference type="InterPro" id="IPR005123">
    <property type="entry name" value="Oxoglu/Fe-dep_dioxygenase_dom"/>
</dbReference>
<evidence type="ECO:0000256" key="1">
    <source>
        <dbReference type="ARBA" id="ARBA00008056"/>
    </source>
</evidence>
<accession>A0A540LXR7</accession>
<dbReference type="AlphaFoldDB" id="A0A540LXR7"/>
<dbReference type="PANTHER" id="PTHR47991">
    <property type="entry name" value="OXOGLUTARATE/IRON-DEPENDENT DIOXYGENASE"/>
    <property type="match status" value="1"/>
</dbReference>
<dbReference type="Pfam" id="PF03171">
    <property type="entry name" value="2OG-FeII_Oxy"/>
    <property type="match status" value="1"/>
</dbReference>
<keyword evidence="2 5" id="KW-0479">Metal-binding</keyword>
<dbReference type="Gene3D" id="2.60.120.330">
    <property type="entry name" value="B-lactam Antibiotic, Isopenicillin N Synthase, Chain"/>
    <property type="match status" value="1"/>
</dbReference>
<reference evidence="7 8" key="1">
    <citation type="journal article" date="2019" name="G3 (Bethesda)">
        <title>Sequencing of a Wild Apple (Malus baccata) Genome Unravels the Differences Between Cultivated and Wild Apple Species Regarding Disease Resistance and Cold Tolerance.</title>
        <authorList>
            <person name="Chen X."/>
        </authorList>
    </citation>
    <scope>NUCLEOTIDE SEQUENCE [LARGE SCALE GENOMIC DNA]</scope>
    <source>
        <strain evidence="8">cv. Shandingzi</strain>
        <tissue evidence="7">Leaves</tissue>
    </source>
</reference>
<keyword evidence="4 5" id="KW-0408">Iron</keyword>
<keyword evidence="3" id="KW-0847">Vitamin C</keyword>
<dbReference type="STRING" id="106549.A0A540LXR7"/>
<dbReference type="EMBL" id="VIEB01000428">
    <property type="protein sequence ID" value="TQD91218.1"/>
    <property type="molecule type" value="Genomic_DNA"/>
</dbReference>
<dbReference type="Proteomes" id="UP000315295">
    <property type="component" value="Unassembled WGS sequence"/>
</dbReference>
<dbReference type="SUPFAM" id="SSF51197">
    <property type="entry name" value="Clavaminate synthase-like"/>
    <property type="match status" value="1"/>
</dbReference>
<keyword evidence="5" id="KW-0560">Oxidoreductase</keyword>
<evidence type="ECO:0000256" key="4">
    <source>
        <dbReference type="ARBA" id="ARBA00023004"/>
    </source>
</evidence>
<dbReference type="PROSITE" id="PS51471">
    <property type="entry name" value="FE2OG_OXY"/>
    <property type="match status" value="1"/>
</dbReference>
<dbReference type="GO" id="GO:0031418">
    <property type="term" value="F:L-ascorbic acid binding"/>
    <property type="evidence" value="ECO:0007669"/>
    <property type="project" value="UniProtKB-KW"/>
</dbReference>
<dbReference type="GO" id="GO:0046872">
    <property type="term" value="F:metal ion binding"/>
    <property type="evidence" value="ECO:0007669"/>
    <property type="project" value="UniProtKB-KW"/>
</dbReference>
<organism evidence="7 8">
    <name type="scientific">Malus baccata</name>
    <name type="common">Siberian crab apple</name>
    <name type="synonym">Pyrus baccata</name>
    <dbReference type="NCBI Taxonomy" id="106549"/>
    <lineage>
        <taxon>Eukaryota</taxon>
        <taxon>Viridiplantae</taxon>
        <taxon>Streptophyta</taxon>
        <taxon>Embryophyta</taxon>
        <taxon>Tracheophyta</taxon>
        <taxon>Spermatophyta</taxon>
        <taxon>Magnoliopsida</taxon>
        <taxon>eudicotyledons</taxon>
        <taxon>Gunneridae</taxon>
        <taxon>Pentapetalae</taxon>
        <taxon>rosids</taxon>
        <taxon>fabids</taxon>
        <taxon>Rosales</taxon>
        <taxon>Rosaceae</taxon>
        <taxon>Amygdaloideae</taxon>
        <taxon>Maleae</taxon>
        <taxon>Malus</taxon>
    </lineage>
</organism>
<sequence length="285" mass="31888">MLQTIHDACQNKVFFQVVNHGISQRVIDDALGSLSNFFESAMEEKKIFLSDDVKKPVRFGTSRSNGDAGKVSRDFIKLYANPIEDWIGLWPHDPTDFRENVGKYASEVRRLGIDIMGAVTESLGLSPTYLRNSLEQGMHILVANTYPQCSPTSKILGLPPHTDHSIITFLLESTSGLEIMDFTDSSAWKSIPAVKSTLKVIVGNHLEVLGNGMYKSVFHRATPSPRLSRVSVASFLSLRMGETVEPAVELVDEEHPQKYRATSLDEFFNHLSSNEERPYIDCLKI</sequence>
<feature type="domain" description="Fe2OG dioxygenase" evidence="6">
    <location>
        <begin position="136"/>
        <end position="238"/>
    </location>
</feature>
<evidence type="ECO:0000313" key="8">
    <source>
        <dbReference type="Proteomes" id="UP000315295"/>
    </source>
</evidence>
<dbReference type="InterPro" id="IPR044861">
    <property type="entry name" value="IPNS-like_FE2OG_OXY"/>
</dbReference>
<dbReference type="GO" id="GO:0016491">
    <property type="term" value="F:oxidoreductase activity"/>
    <property type="evidence" value="ECO:0007669"/>
    <property type="project" value="UniProtKB-KW"/>
</dbReference>
<protein>
    <recommendedName>
        <fullName evidence="6">Fe2OG dioxygenase domain-containing protein</fullName>
    </recommendedName>
</protein>
<name>A0A540LXR7_MALBA</name>
<evidence type="ECO:0000313" key="7">
    <source>
        <dbReference type="EMBL" id="TQD91218.1"/>
    </source>
</evidence>
<comment type="similarity">
    <text evidence="1 5">Belongs to the iron/ascorbate-dependent oxidoreductase family.</text>
</comment>
<comment type="caution">
    <text evidence="7">The sequence shown here is derived from an EMBL/GenBank/DDBJ whole genome shotgun (WGS) entry which is preliminary data.</text>
</comment>
<dbReference type="InterPro" id="IPR026992">
    <property type="entry name" value="DIOX_N"/>
</dbReference>
<keyword evidence="8" id="KW-1185">Reference proteome</keyword>
<dbReference type="InterPro" id="IPR027443">
    <property type="entry name" value="IPNS-like_sf"/>
</dbReference>